<feature type="transmembrane region" description="Helical" evidence="2">
    <location>
        <begin position="6"/>
        <end position="30"/>
    </location>
</feature>
<feature type="coiled-coil region" evidence="1">
    <location>
        <begin position="32"/>
        <end position="60"/>
    </location>
</feature>
<sequence length="63" mass="7552">METNLLITLLTSIIPFLYFIVIIAIIWWMVAIKRTNQKQVEQNNEIIELLKRLIEKENDKHQS</sequence>
<keyword evidence="2" id="KW-1133">Transmembrane helix</keyword>
<name>A0A7X0HVX4_9BACI</name>
<dbReference type="AlphaFoldDB" id="A0A7X0HVX4"/>
<proteinExistence type="predicted"/>
<keyword evidence="2" id="KW-0812">Transmembrane</keyword>
<evidence type="ECO:0000256" key="2">
    <source>
        <dbReference type="SAM" id="Phobius"/>
    </source>
</evidence>
<evidence type="ECO:0000313" key="4">
    <source>
        <dbReference type="Proteomes" id="UP000531594"/>
    </source>
</evidence>
<protein>
    <submittedName>
        <fullName evidence="3">Preprotein translocase subunit YajC</fullName>
    </submittedName>
</protein>
<evidence type="ECO:0000256" key="1">
    <source>
        <dbReference type="SAM" id="Coils"/>
    </source>
</evidence>
<keyword evidence="4" id="KW-1185">Reference proteome</keyword>
<reference evidence="3 4" key="1">
    <citation type="submission" date="2020-08" db="EMBL/GenBank/DDBJ databases">
        <title>Genomic Encyclopedia of Type Strains, Phase IV (KMG-IV): sequencing the most valuable type-strain genomes for metagenomic binning, comparative biology and taxonomic classification.</title>
        <authorList>
            <person name="Goeker M."/>
        </authorList>
    </citation>
    <scope>NUCLEOTIDE SEQUENCE [LARGE SCALE GENOMIC DNA]</scope>
    <source>
        <strain evidence="3 4">DSM 5391</strain>
    </source>
</reference>
<dbReference type="EMBL" id="JACHGK010000031">
    <property type="protein sequence ID" value="MBB6447848.1"/>
    <property type="molecule type" value="Genomic_DNA"/>
</dbReference>
<comment type="caution">
    <text evidence="3">The sequence shown here is derived from an EMBL/GenBank/DDBJ whole genome shotgun (WGS) entry which is preliminary data.</text>
</comment>
<dbReference type="Proteomes" id="UP000531594">
    <property type="component" value="Unassembled WGS sequence"/>
</dbReference>
<keyword evidence="2" id="KW-0472">Membrane</keyword>
<accession>A0A7X0HVX4</accession>
<gene>
    <name evidence="3" type="ORF">HNR53_004559</name>
</gene>
<dbReference type="RefSeq" id="WP_184530189.1">
    <property type="nucleotide sequence ID" value="NZ_JACHGK010000031.1"/>
</dbReference>
<organism evidence="3 4">
    <name type="scientific">Bacillus benzoevorans</name>
    <dbReference type="NCBI Taxonomy" id="1456"/>
    <lineage>
        <taxon>Bacteria</taxon>
        <taxon>Bacillati</taxon>
        <taxon>Bacillota</taxon>
        <taxon>Bacilli</taxon>
        <taxon>Bacillales</taxon>
        <taxon>Bacillaceae</taxon>
        <taxon>Bacillus</taxon>
    </lineage>
</organism>
<evidence type="ECO:0000313" key="3">
    <source>
        <dbReference type="EMBL" id="MBB6447848.1"/>
    </source>
</evidence>
<keyword evidence="1" id="KW-0175">Coiled coil</keyword>